<dbReference type="AlphaFoldDB" id="A0AA91PXG5"/>
<comment type="caution">
    <text evidence="2">The sequence shown here is derived from an EMBL/GenBank/DDBJ whole genome shotgun (WGS) entry which is preliminary data.</text>
</comment>
<dbReference type="Proteomes" id="UP000195602">
    <property type="component" value="Unassembled WGS sequence"/>
</dbReference>
<feature type="compositionally biased region" description="Low complexity" evidence="1">
    <location>
        <begin position="40"/>
        <end position="51"/>
    </location>
</feature>
<dbReference type="KEGG" id="clus:A9F13_16g00528"/>
<name>A0AA91PXG5_CLALS</name>
<protein>
    <submittedName>
        <fullName evidence="2">Uncharacterized protein</fullName>
    </submittedName>
</protein>
<dbReference type="EMBL" id="LYUB02000016">
    <property type="protein sequence ID" value="OVF06957.1"/>
    <property type="molecule type" value="Genomic_DNA"/>
</dbReference>
<proteinExistence type="predicted"/>
<reference evidence="2 3" key="1">
    <citation type="submission" date="2017-04" db="EMBL/GenBank/DDBJ databases">
        <title>Draft genome of the yeast Clavispora lusitaniae type strain CBS 6936.</title>
        <authorList>
            <person name="Durrens P."/>
            <person name="Klopp C."/>
            <person name="Biteau N."/>
            <person name="Fitton-Ouhabi V."/>
            <person name="Dementhon K."/>
            <person name="Accoceberry I."/>
            <person name="Sherman D.J."/>
            <person name="Noel T."/>
        </authorList>
    </citation>
    <scope>NUCLEOTIDE SEQUENCE [LARGE SCALE GENOMIC DNA]</scope>
    <source>
        <strain evidence="2 3">CBS 6936</strain>
    </source>
</reference>
<organism evidence="2 3">
    <name type="scientific">Clavispora lusitaniae</name>
    <name type="common">Candida lusitaniae</name>
    <dbReference type="NCBI Taxonomy" id="36911"/>
    <lineage>
        <taxon>Eukaryota</taxon>
        <taxon>Fungi</taxon>
        <taxon>Dikarya</taxon>
        <taxon>Ascomycota</taxon>
        <taxon>Saccharomycotina</taxon>
        <taxon>Pichiomycetes</taxon>
        <taxon>Metschnikowiaceae</taxon>
        <taxon>Clavispora</taxon>
    </lineage>
</organism>
<dbReference type="OMA" id="KCPIINW"/>
<feature type="region of interest" description="Disordered" evidence="1">
    <location>
        <begin position="17"/>
        <end position="80"/>
    </location>
</feature>
<feature type="compositionally biased region" description="Polar residues" evidence="1">
    <location>
        <begin position="57"/>
        <end position="74"/>
    </location>
</feature>
<gene>
    <name evidence="2" type="ORF">A9F13_16g00528</name>
</gene>
<sequence>MAASYSDMYPKRKIELEDITNCHKKQKSDKPAYYPTQERSPSPSSPQSVSPAKPRQKSVSFELSRNQHYENSPLLTPKDEDYVSEPEDVAQRNLDSNPDYISLCAAQNLLCETKRRIESDLEELSRLGAAARHGSKSDLVDFYMRLICSNDSVPGQHKVVRAPTVDWGKYHHAMSNVSCHDTCNDNEQSLFRTLSLF</sequence>
<accession>A0AA91PXG5</accession>
<evidence type="ECO:0000313" key="2">
    <source>
        <dbReference type="EMBL" id="OVF06957.1"/>
    </source>
</evidence>
<evidence type="ECO:0000313" key="3">
    <source>
        <dbReference type="Proteomes" id="UP000195602"/>
    </source>
</evidence>
<evidence type="ECO:0000256" key="1">
    <source>
        <dbReference type="SAM" id="MobiDB-lite"/>
    </source>
</evidence>